<evidence type="ECO:0000259" key="9">
    <source>
        <dbReference type="PROSITE" id="PS50067"/>
    </source>
</evidence>
<dbReference type="PROSITE" id="PS00411">
    <property type="entry name" value="KINESIN_MOTOR_1"/>
    <property type="match status" value="1"/>
</dbReference>
<keyword evidence="5" id="KW-0175">Coiled coil</keyword>
<dbReference type="Gene3D" id="3.40.850.10">
    <property type="entry name" value="Kinesin motor domain"/>
    <property type="match status" value="1"/>
</dbReference>
<dbReference type="EMBL" id="CAXAMM010007891">
    <property type="protein sequence ID" value="CAK9015665.1"/>
    <property type="molecule type" value="Genomic_DNA"/>
</dbReference>
<comment type="subcellular location">
    <subcellularLocation>
        <location evidence="1">Cytoplasm</location>
    </subcellularLocation>
</comment>
<feature type="domain" description="Kinesin motor" evidence="9">
    <location>
        <begin position="563"/>
        <end position="706"/>
    </location>
</feature>
<comment type="caution">
    <text evidence="10">The sequence shown here is derived from an EMBL/GenBank/DDBJ whole genome shotgun (WGS) entry which is preliminary data.</text>
</comment>
<reference evidence="10 11" key="1">
    <citation type="submission" date="2024-02" db="EMBL/GenBank/DDBJ databases">
        <authorList>
            <person name="Chen Y."/>
            <person name="Shah S."/>
            <person name="Dougan E. K."/>
            <person name="Thang M."/>
            <person name="Chan C."/>
        </authorList>
    </citation>
    <scope>NUCLEOTIDE SEQUENCE [LARGE SCALE GENOMIC DNA]</scope>
</reference>
<evidence type="ECO:0000313" key="10">
    <source>
        <dbReference type="EMBL" id="CAK9015665.1"/>
    </source>
</evidence>
<dbReference type="SMART" id="SM00129">
    <property type="entry name" value="KISc"/>
    <property type="match status" value="1"/>
</dbReference>
<name>A0ABP0JN22_9DINO</name>
<gene>
    <name evidence="10" type="ORF">SCF082_LOCUS12859</name>
</gene>
<evidence type="ECO:0000256" key="3">
    <source>
        <dbReference type="ARBA" id="ARBA00022741"/>
    </source>
</evidence>
<feature type="region of interest" description="Disordered" evidence="8">
    <location>
        <begin position="452"/>
        <end position="493"/>
    </location>
</feature>
<keyword evidence="7" id="KW-0505">Motor protein</keyword>
<dbReference type="InterPro" id="IPR027417">
    <property type="entry name" value="P-loop_NTPase"/>
</dbReference>
<feature type="region of interest" description="Disordered" evidence="8">
    <location>
        <begin position="770"/>
        <end position="850"/>
    </location>
</feature>
<proteinExistence type="inferred from homology"/>
<evidence type="ECO:0000256" key="2">
    <source>
        <dbReference type="ARBA" id="ARBA00022490"/>
    </source>
</evidence>
<dbReference type="InterPro" id="IPR019821">
    <property type="entry name" value="Kinesin_motor_CS"/>
</dbReference>
<dbReference type="InterPro" id="IPR001752">
    <property type="entry name" value="Kinesin_motor_dom"/>
</dbReference>
<comment type="caution">
    <text evidence="6">Lacks conserved residue(s) required for the propagation of feature annotation.</text>
</comment>
<comment type="similarity">
    <text evidence="6 7">Belongs to the TRAFAC class myosin-kinesin ATPase superfamily. Kinesin family.</text>
</comment>
<evidence type="ECO:0000256" key="8">
    <source>
        <dbReference type="SAM" id="MobiDB-lite"/>
    </source>
</evidence>
<keyword evidence="7" id="KW-0493">Microtubule</keyword>
<keyword evidence="4 7" id="KW-0067">ATP-binding</keyword>
<evidence type="ECO:0000256" key="7">
    <source>
        <dbReference type="RuleBase" id="RU000394"/>
    </source>
</evidence>
<protein>
    <recommendedName>
        <fullName evidence="7">Kinesin-like protein</fullName>
    </recommendedName>
</protein>
<dbReference type="InterPro" id="IPR027640">
    <property type="entry name" value="Kinesin-like_fam"/>
</dbReference>
<dbReference type="SUPFAM" id="SSF52540">
    <property type="entry name" value="P-loop containing nucleoside triphosphate hydrolases"/>
    <property type="match status" value="1"/>
</dbReference>
<dbReference type="PRINTS" id="PR00380">
    <property type="entry name" value="KINESINHEAVY"/>
</dbReference>
<keyword evidence="2" id="KW-0963">Cytoplasm</keyword>
<keyword evidence="3 7" id="KW-0547">Nucleotide-binding</keyword>
<dbReference type="Pfam" id="PF00225">
    <property type="entry name" value="Kinesin"/>
    <property type="match status" value="1"/>
</dbReference>
<evidence type="ECO:0000256" key="4">
    <source>
        <dbReference type="ARBA" id="ARBA00022840"/>
    </source>
</evidence>
<evidence type="ECO:0000256" key="1">
    <source>
        <dbReference type="ARBA" id="ARBA00004496"/>
    </source>
</evidence>
<accession>A0ABP0JN22</accession>
<keyword evidence="11" id="KW-1185">Reference proteome</keyword>
<sequence length="877" mass="97184">MDYKVYKLRVRGSYNNLCAKLGQELRQQLCQQHLQRIRLQESESDDVLQQLVEELHAHLSPVQMQLYDVCRGMNFQSFSCTPSWARGAHIFVNSALAGEIEDAFEGVNLGKSDVIVSPEHLELVLDALAEGSGCRQSCAYVHEPSTTQHSLATFSAFDAQMARDSLNALKVFQDSADIDEVFEYSIDAGSGSARLTHSTGSVPRKAEEKSWGHSQACVARSSQAGICLGPTAYKKFSLMRIPVYMDEGLGSEVFTEDTDLDSQQPGPTLDFCTFLKQSFMPQARPNLKSSATFKVYVCDHLKRWQREILIPYLALVPLEAKLASMDDEHNESTLKDVYKELKMVTWEVSNAESLRLFLMAGNPHEDTPDALVEAFDESMNILSTNIAAAINSDLKGMLRTKWRQWKKSYGKSHDAGCHAAAEELRKAVCDVMAAAWSAINIESMASTAWQRQNEAHRQLQKSTAQGNEETGADAMANQKDKKGPKGKFKKHQRALDRKAAKIDYEQSWHPNEKVSVNRESSVSVENLFVFECRTPGEALNYYKARTSDGCPSLQYRMHVGPCEAGVKNRTVASHQMNQASSRSHSVLTLTIERRSDHSVDRVSKLTLVDLAGSERQAITGASGRTLQESVGINQSLFVLRKVIMCLAKRKGNKLLVPYRESKLTILLRDAIGGSGYTLMLACLSILDSNFEENVSTLQYACTAGSIRNRPVVNLDPTTLLIRQLRREVQFLKGQLSLAENYVLRVTGKPIPREVLQGDLTHVPEFVFDVGESSQRVQHQQNRTPRRANDDVKVTPSKMPPAASPPPDSVAHPEDKERSETPSTPPDASTAPASASGAAEPRPWGGPSGEIWAERLSEAVAALQVATSETWQCQGQSY</sequence>
<organism evidence="10 11">
    <name type="scientific">Durusdinium trenchii</name>
    <dbReference type="NCBI Taxonomy" id="1381693"/>
    <lineage>
        <taxon>Eukaryota</taxon>
        <taxon>Sar</taxon>
        <taxon>Alveolata</taxon>
        <taxon>Dinophyceae</taxon>
        <taxon>Suessiales</taxon>
        <taxon>Symbiodiniaceae</taxon>
        <taxon>Durusdinium</taxon>
    </lineage>
</organism>
<dbReference type="Proteomes" id="UP001642464">
    <property type="component" value="Unassembled WGS sequence"/>
</dbReference>
<feature type="compositionally biased region" description="Basic and acidic residues" evidence="8">
    <location>
        <begin position="810"/>
        <end position="819"/>
    </location>
</feature>
<feature type="compositionally biased region" description="Low complexity" evidence="8">
    <location>
        <begin position="825"/>
        <end position="840"/>
    </location>
</feature>
<dbReference type="PROSITE" id="PS50067">
    <property type="entry name" value="KINESIN_MOTOR_2"/>
    <property type="match status" value="1"/>
</dbReference>
<evidence type="ECO:0000256" key="5">
    <source>
        <dbReference type="ARBA" id="ARBA00023054"/>
    </source>
</evidence>
<dbReference type="InterPro" id="IPR036961">
    <property type="entry name" value="Kinesin_motor_dom_sf"/>
</dbReference>
<evidence type="ECO:0000256" key="6">
    <source>
        <dbReference type="PROSITE-ProRule" id="PRU00283"/>
    </source>
</evidence>
<evidence type="ECO:0000313" key="11">
    <source>
        <dbReference type="Proteomes" id="UP001642464"/>
    </source>
</evidence>
<feature type="compositionally biased region" description="Pro residues" evidence="8">
    <location>
        <begin position="797"/>
        <end position="807"/>
    </location>
</feature>
<dbReference type="PANTHER" id="PTHR47969:SF15">
    <property type="entry name" value="CHROMOSOME-ASSOCIATED KINESIN KIF4A-RELATED"/>
    <property type="match status" value="1"/>
</dbReference>
<dbReference type="PANTHER" id="PTHR47969">
    <property type="entry name" value="CHROMOSOME-ASSOCIATED KINESIN KIF4A-RELATED"/>
    <property type="match status" value="1"/>
</dbReference>
<feature type="compositionally biased region" description="Polar residues" evidence="8">
    <location>
        <begin position="771"/>
        <end position="782"/>
    </location>
</feature>